<proteinExistence type="predicted"/>
<keyword evidence="3" id="KW-1185">Reference proteome</keyword>
<gene>
    <name evidence="2" type="ORF">FSUBG_13915</name>
</gene>
<protein>
    <submittedName>
        <fullName evidence="2">Uncharacterized protein</fullName>
    </submittedName>
</protein>
<evidence type="ECO:0000313" key="3">
    <source>
        <dbReference type="Proteomes" id="UP000547976"/>
    </source>
</evidence>
<comment type="caution">
    <text evidence="2">The sequence shown here is derived from an EMBL/GenBank/DDBJ whole genome shotgun (WGS) entry which is preliminary data.</text>
</comment>
<sequence length="588" mass="63941">MPSTCHLPSHPATWTLEQPTSSPQARVTLNTWEYQGESKSGFTCDYQPESKDAGYKPVFQFKPVCEYQASDFKLPEVKPACDFKATDFFSSEFTVPQLNSSGLQQLSETAVKSALSMAENYIAPVAAPDAAVTRSIFKIEARFENKINGLSIWKTGTGLLLSPDLVVAGGEVVYDAEYQLGTATQPRYGQRVMFSAEWSEGYKRHSRDIAFIQVAQPPAIVAASQEWVPDGEAYYCPGCDPLLQLHRPSRASPEPVPGPITEPIAEPTVEPVPEPVAILEPEVAEPEIPVTVDETPETQVAEEPADATHPFYETMKIFHQIDNKTLDIESSLIGDIGHFVSVAAGSLVSYVVGAETISRGAATELAGVPERALLAEASLQPVLAIEQSDELDEVIASMKQNWTANADSVDQISYLLAPYLSEAAKYIVEYHEENDKTEVSPKPLHHRNLGIRQFPINESTEAFVEGLFEPTLPLSGRGNDISSLGPVLRSAVSATQQIVCQVGKSTIESQVPKLLFKYQGSDASAVDVQATRVLVQRAIMADADIFPHTYISLDIGSSRPGRIQQSGDVPCVESLICGPIIEEMTGVN</sequence>
<evidence type="ECO:0000256" key="1">
    <source>
        <dbReference type="SAM" id="MobiDB-lite"/>
    </source>
</evidence>
<organism evidence="2 3">
    <name type="scientific">Gibberella subglutinans</name>
    <name type="common">Fusarium subglutinans</name>
    <dbReference type="NCBI Taxonomy" id="42677"/>
    <lineage>
        <taxon>Eukaryota</taxon>
        <taxon>Fungi</taxon>
        <taxon>Dikarya</taxon>
        <taxon>Ascomycota</taxon>
        <taxon>Pezizomycotina</taxon>
        <taxon>Sordariomycetes</taxon>
        <taxon>Hypocreomycetidae</taxon>
        <taxon>Hypocreales</taxon>
        <taxon>Nectriaceae</taxon>
        <taxon>Fusarium</taxon>
        <taxon>Fusarium fujikuroi species complex</taxon>
    </lineage>
</organism>
<dbReference type="AlphaFoldDB" id="A0A8H5KMG3"/>
<dbReference type="OrthoDB" id="3693942at2759"/>
<name>A0A8H5KMG3_GIBSU</name>
<dbReference type="EMBL" id="JAAOAV010000426">
    <property type="protein sequence ID" value="KAF5575448.1"/>
    <property type="molecule type" value="Genomic_DNA"/>
</dbReference>
<feature type="region of interest" description="Disordered" evidence="1">
    <location>
        <begin position="1"/>
        <end position="21"/>
    </location>
</feature>
<evidence type="ECO:0000313" key="2">
    <source>
        <dbReference type="EMBL" id="KAF5575448.1"/>
    </source>
</evidence>
<dbReference type="RefSeq" id="XP_036530623.1">
    <property type="nucleotide sequence ID" value="XM_036678856.1"/>
</dbReference>
<accession>A0A8H5KMG3</accession>
<dbReference type="GeneID" id="59313574"/>
<dbReference type="Proteomes" id="UP000547976">
    <property type="component" value="Unassembled WGS sequence"/>
</dbReference>
<reference evidence="2 3" key="1">
    <citation type="submission" date="2020-05" db="EMBL/GenBank/DDBJ databases">
        <title>Identification and distribution of gene clusters putatively required for synthesis of sphingolipid metabolism inhibitors in phylogenetically diverse species of the filamentous fungus Fusarium.</title>
        <authorList>
            <person name="Kim H.-S."/>
            <person name="Busman M."/>
            <person name="Brown D.W."/>
            <person name="Divon H."/>
            <person name="Uhlig S."/>
            <person name="Proctor R.H."/>
        </authorList>
    </citation>
    <scope>NUCLEOTIDE SEQUENCE [LARGE SCALE GENOMIC DNA]</scope>
    <source>
        <strain evidence="2 3">NRRL 66333</strain>
    </source>
</reference>